<gene>
    <name evidence="1" type="ORF">Q9L42_015105</name>
</gene>
<evidence type="ECO:0000313" key="2">
    <source>
        <dbReference type="Proteomes" id="UP001225378"/>
    </source>
</evidence>
<dbReference type="AlphaFoldDB" id="A0AAU7NSP2"/>
<dbReference type="EMBL" id="CP157743">
    <property type="protein sequence ID" value="XBS19676.1"/>
    <property type="molecule type" value="Genomic_DNA"/>
</dbReference>
<accession>A0AAU7NSP2</accession>
<evidence type="ECO:0000313" key="1">
    <source>
        <dbReference type="EMBL" id="XBS19676.1"/>
    </source>
</evidence>
<keyword evidence="2" id="KW-1185">Reference proteome</keyword>
<dbReference type="Gene3D" id="1.10.4200.10">
    <property type="entry name" value="Triphosphoribosyl-dephospho-CoA protein"/>
    <property type="match status" value="1"/>
</dbReference>
<dbReference type="GO" id="GO:0046917">
    <property type="term" value="F:triphosphoribosyl-dephospho-CoA synthase activity"/>
    <property type="evidence" value="ECO:0007669"/>
    <property type="project" value="InterPro"/>
</dbReference>
<dbReference type="InterPro" id="IPR002736">
    <property type="entry name" value="CitG"/>
</dbReference>
<dbReference type="PANTHER" id="PTHR42280">
    <property type="entry name" value="CITG FAMILY PROTEIN"/>
    <property type="match status" value="1"/>
</dbReference>
<dbReference type="Proteomes" id="UP001225378">
    <property type="component" value="Chromosome"/>
</dbReference>
<dbReference type="GO" id="GO:0005524">
    <property type="term" value="F:ATP binding"/>
    <property type="evidence" value="ECO:0007669"/>
    <property type="project" value="InterPro"/>
</dbReference>
<dbReference type="Pfam" id="PF01874">
    <property type="entry name" value="CitG"/>
    <property type="match status" value="1"/>
</dbReference>
<sequence length="292" mass="32052">MISRQQLIDVYRQACEAELQAFKPGNVSVYSAGHDMEVEDFRISFRVSSGPITNPAYTLGEKIYYAVKQTRDAVGCNTNLGIILLCAPLLQVAASLTQGQSLRNKLSNLLASTTRQDADWVFKAITLAAPGGLGDSDEADVKQEASVTLTEAMEIASSKDRIAYQYISNYKDIFDFTVLLYNNNFAKFGDQNWAALAVYAGMLTRHADSHIERKYGPRYSAWVASEMEKVHQALLTTRHPESLVSMLEGIDAGFKEKGINPGTTADITVATVLVVLLEQLINGASVDRATRN</sequence>
<reference evidence="1 2" key="1">
    <citation type="journal article" date="2024" name="Microbiology">
        <title>Methylomarinum rosea sp. nov., a novel halophilic methanotrophic bacterium from the hypersaline Lake Elton.</title>
        <authorList>
            <person name="Suleimanov R.Z."/>
            <person name="Oshkin I.Y."/>
            <person name="Danilova O.V."/>
            <person name="Suzina N.E."/>
            <person name="Dedysh S.N."/>
        </authorList>
    </citation>
    <scope>NUCLEOTIDE SEQUENCE [LARGE SCALE GENOMIC DNA]</scope>
    <source>
        <strain evidence="1 2">Ch1-1</strain>
    </source>
</reference>
<dbReference type="PANTHER" id="PTHR42280:SF1">
    <property type="entry name" value="CITG FAMILY PROTEIN"/>
    <property type="match status" value="1"/>
</dbReference>
<protein>
    <submittedName>
        <fullName evidence="1">Triphosphoribosyl-dephospho-CoA synthase</fullName>
    </submittedName>
</protein>
<dbReference type="KEGG" id="mech:Q9L42_015105"/>
<dbReference type="RefSeq" id="WP_305907586.1">
    <property type="nucleotide sequence ID" value="NZ_CP157743.1"/>
</dbReference>
<proteinExistence type="predicted"/>
<organism evidence="1 2">
    <name type="scientific">Methylomarinum roseum</name>
    <dbReference type="NCBI Taxonomy" id="3067653"/>
    <lineage>
        <taxon>Bacteria</taxon>
        <taxon>Pseudomonadati</taxon>
        <taxon>Pseudomonadota</taxon>
        <taxon>Gammaproteobacteria</taxon>
        <taxon>Methylococcales</taxon>
        <taxon>Methylococcaceae</taxon>
        <taxon>Methylomarinum</taxon>
    </lineage>
</organism>
<name>A0AAU7NSP2_9GAMM</name>